<accession>A0A7Y1LDX3</accession>
<protein>
    <submittedName>
        <fullName evidence="2">Uncharacterized protein</fullName>
    </submittedName>
</protein>
<keyword evidence="1" id="KW-1133">Transmembrane helix</keyword>
<sequence length="276" mass="31953">MLRWWWKDRWERKLFYGFLASVTLLLVVKIKFPVPAFMASPDWACLISALQSKAFEDIVGDLMTGIAAAYIFYIFIEIFPRHHREKNSLRTLNYILASVVDSYVNIRTFGHEDLISHNDLSLLESQNTKKLIDELLRKCEKLEFSAQDFARLRVMLWCVDSRIHDIRLALPLAANLSPEHALHWLQLAERARLIHDLFGKEPVGMDGCFEPEHVFGDPSRGMDDSNDLYVAYRQGLIFYAAGLAQRIAQFVEEIEVWMKLPVESVSTSLEPHRLVD</sequence>
<dbReference type="EMBL" id="JAAQYK010000003">
    <property type="protein sequence ID" value="NNA44357.1"/>
    <property type="molecule type" value="Genomic_DNA"/>
</dbReference>
<keyword evidence="1" id="KW-0472">Membrane</keyword>
<evidence type="ECO:0000256" key="1">
    <source>
        <dbReference type="SAM" id="Phobius"/>
    </source>
</evidence>
<keyword evidence="1" id="KW-0812">Transmembrane</keyword>
<reference evidence="2 3" key="1">
    <citation type="journal article" date="2020" name="Front. Microbiol.">
        <title>Genetic Organization of the aprX-lipA2 Operon Affects the Proteolytic Potential of Pseudomonas Species in Milk.</title>
        <authorList>
            <person name="Maier C."/>
            <person name="Huptas C."/>
            <person name="von Neubeck M."/>
            <person name="Scherer S."/>
            <person name="Wenning M."/>
            <person name="Lucking G."/>
        </authorList>
    </citation>
    <scope>NUCLEOTIDE SEQUENCE [LARGE SCALE GENOMIC DNA]</scope>
    <source>
        <strain evidence="2 3">WS 4997</strain>
    </source>
</reference>
<gene>
    <name evidence="2" type="ORF">HBO18_09470</name>
</gene>
<dbReference type="RefSeq" id="WP_169855637.1">
    <property type="nucleotide sequence ID" value="NZ_JAAQYK010000003.1"/>
</dbReference>
<evidence type="ECO:0000313" key="3">
    <source>
        <dbReference type="Proteomes" id="UP000583279"/>
    </source>
</evidence>
<feature type="transmembrane region" description="Helical" evidence="1">
    <location>
        <begin position="58"/>
        <end position="76"/>
    </location>
</feature>
<evidence type="ECO:0000313" key="2">
    <source>
        <dbReference type="EMBL" id="NNA44357.1"/>
    </source>
</evidence>
<name>A0A7Y1LDX3_9PSED</name>
<dbReference type="AlphaFoldDB" id="A0A7Y1LDX3"/>
<comment type="caution">
    <text evidence="2">The sequence shown here is derived from an EMBL/GenBank/DDBJ whole genome shotgun (WGS) entry which is preliminary data.</text>
</comment>
<organism evidence="2 3">
    <name type="scientific">Pseudomonas lactis</name>
    <dbReference type="NCBI Taxonomy" id="1615674"/>
    <lineage>
        <taxon>Bacteria</taxon>
        <taxon>Pseudomonadati</taxon>
        <taxon>Pseudomonadota</taxon>
        <taxon>Gammaproteobacteria</taxon>
        <taxon>Pseudomonadales</taxon>
        <taxon>Pseudomonadaceae</taxon>
        <taxon>Pseudomonas</taxon>
    </lineage>
</organism>
<feature type="transmembrane region" description="Helical" evidence="1">
    <location>
        <begin position="14"/>
        <end position="38"/>
    </location>
</feature>
<proteinExistence type="predicted"/>
<dbReference type="Proteomes" id="UP000583279">
    <property type="component" value="Unassembled WGS sequence"/>
</dbReference>